<comment type="subcellular location">
    <subcellularLocation>
        <location evidence="1">Membrane</location>
        <topology evidence="1">Multi-pass membrane protein</topology>
    </subcellularLocation>
</comment>
<gene>
    <name evidence="6" type="ORF">FK219_003490</name>
</gene>
<organism evidence="6 7">
    <name type="scientific">Microcella pacifica</name>
    <dbReference type="NCBI Taxonomy" id="2591847"/>
    <lineage>
        <taxon>Bacteria</taxon>
        <taxon>Bacillati</taxon>
        <taxon>Actinomycetota</taxon>
        <taxon>Actinomycetes</taxon>
        <taxon>Micrococcales</taxon>
        <taxon>Microbacteriaceae</taxon>
        <taxon>Microcella</taxon>
    </lineage>
</organism>
<dbReference type="InterPro" id="IPR019109">
    <property type="entry name" value="MamF_MmsF"/>
</dbReference>
<dbReference type="RefSeq" id="WP_152583044.1">
    <property type="nucleotide sequence ID" value="NZ_JAVJPO010000001.1"/>
</dbReference>
<dbReference type="Proteomes" id="UP000818266">
    <property type="component" value="Unassembled WGS sequence"/>
</dbReference>
<feature type="transmembrane region" description="Helical" evidence="5">
    <location>
        <begin position="95"/>
        <end position="114"/>
    </location>
</feature>
<evidence type="ECO:0000256" key="3">
    <source>
        <dbReference type="ARBA" id="ARBA00022989"/>
    </source>
</evidence>
<keyword evidence="2 5" id="KW-0812">Transmembrane</keyword>
<dbReference type="AlphaFoldDB" id="A0A9E5ME98"/>
<evidence type="ECO:0000256" key="1">
    <source>
        <dbReference type="ARBA" id="ARBA00004141"/>
    </source>
</evidence>
<accession>A0A9E5ME98</accession>
<evidence type="ECO:0000256" key="2">
    <source>
        <dbReference type="ARBA" id="ARBA00022692"/>
    </source>
</evidence>
<dbReference type="Pfam" id="PF09685">
    <property type="entry name" value="MamF_MmsF"/>
    <property type="match status" value="1"/>
</dbReference>
<dbReference type="OrthoDB" id="9808930at2"/>
<keyword evidence="3 5" id="KW-1133">Transmembrane helix</keyword>
<proteinExistence type="predicted"/>
<evidence type="ECO:0000256" key="4">
    <source>
        <dbReference type="ARBA" id="ARBA00023136"/>
    </source>
</evidence>
<reference evidence="6 7" key="1">
    <citation type="submission" date="2019-06" db="EMBL/GenBank/DDBJ databases">
        <authorList>
            <person name="De-Chao Zhang Q."/>
        </authorList>
    </citation>
    <scope>NUCLEOTIDE SEQUENCE [LARGE SCALE GENOMIC DNA]</scope>
    <source>
        <strain evidence="6 7">KN1116</strain>
    </source>
</reference>
<reference evidence="6 7" key="2">
    <citation type="submission" date="2020-03" db="EMBL/GenBank/DDBJ databases">
        <title>Chryseoglobus sp. isolated from a deep-sea seamount.</title>
        <authorList>
            <person name="Zhang D.-C."/>
        </authorList>
    </citation>
    <scope>NUCLEOTIDE SEQUENCE [LARGE SCALE GENOMIC DNA]</scope>
    <source>
        <strain evidence="6 7">KN1116</strain>
    </source>
</reference>
<comment type="caution">
    <text evidence="6">The sequence shown here is derived from an EMBL/GenBank/DDBJ whole genome shotgun (WGS) entry which is preliminary data.</text>
</comment>
<feature type="transmembrane region" description="Helical" evidence="5">
    <location>
        <begin position="68"/>
        <end position="89"/>
    </location>
</feature>
<sequence length="132" mass="14476">MTESTPPPAAPQPAQPLSETEDRQWASFAHLGGILGFLPALIIWLVFKDRGSFTNQEAKEALNFQITVAIAQVVIFILNAILGAVTLGLWALIGWIFPLAVWVFAVIFSIMGFTKAKDGTAYRYAVSIRLIK</sequence>
<evidence type="ECO:0000256" key="5">
    <source>
        <dbReference type="SAM" id="Phobius"/>
    </source>
</evidence>
<name>A0A9E5ME98_9MICO</name>
<keyword evidence="4 5" id="KW-0472">Membrane</keyword>
<feature type="transmembrane region" description="Helical" evidence="5">
    <location>
        <begin position="25"/>
        <end position="47"/>
    </location>
</feature>
<dbReference type="EMBL" id="VIKT02000004">
    <property type="protein sequence ID" value="NHF62312.1"/>
    <property type="molecule type" value="Genomic_DNA"/>
</dbReference>
<evidence type="ECO:0000313" key="6">
    <source>
        <dbReference type="EMBL" id="NHF62312.1"/>
    </source>
</evidence>
<protein>
    <submittedName>
        <fullName evidence="6">DUF4870 domain-containing protein</fullName>
    </submittedName>
</protein>
<evidence type="ECO:0000313" key="7">
    <source>
        <dbReference type="Proteomes" id="UP000818266"/>
    </source>
</evidence>
<keyword evidence="7" id="KW-1185">Reference proteome</keyword>